<proteinExistence type="predicted"/>
<protein>
    <submittedName>
        <fullName evidence="2">Uncharacterized protein</fullName>
    </submittedName>
</protein>
<name>A0A8G1R7K7_9EURO</name>
<keyword evidence="1" id="KW-1133">Transmembrane helix</keyword>
<keyword evidence="1" id="KW-0472">Membrane</keyword>
<keyword evidence="1" id="KW-0812">Transmembrane</keyword>
<dbReference type="AlphaFoldDB" id="A0A8G1R7K7"/>
<evidence type="ECO:0000313" key="3">
    <source>
        <dbReference type="Proteomes" id="UP000249526"/>
    </source>
</evidence>
<dbReference type="EMBL" id="KZ825056">
    <property type="protein sequence ID" value="RAH61033.1"/>
    <property type="molecule type" value="Genomic_DNA"/>
</dbReference>
<dbReference type="GeneID" id="37157781"/>
<dbReference type="RefSeq" id="XP_025518955.1">
    <property type="nucleotide sequence ID" value="XM_025654379.1"/>
</dbReference>
<feature type="transmembrane region" description="Helical" evidence="1">
    <location>
        <begin position="115"/>
        <end position="143"/>
    </location>
</feature>
<organism evidence="2 3">
    <name type="scientific">Aspergillus piperis CBS 112811</name>
    <dbReference type="NCBI Taxonomy" id="1448313"/>
    <lineage>
        <taxon>Eukaryota</taxon>
        <taxon>Fungi</taxon>
        <taxon>Dikarya</taxon>
        <taxon>Ascomycota</taxon>
        <taxon>Pezizomycotina</taxon>
        <taxon>Eurotiomycetes</taxon>
        <taxon>Eurotiomycetidae</taxon>
        <taxon>Eurotiales</taxon>
        <taxon>Aspergillaceae</taxon>
        <taxon>Aspergillus</taxon>
        <taxon>Aspergillus subgen. Circumdati</taxon>
    </lineage>
</organism>
<sequence>MVSASSGHLVYRSSGQTSIHIKGERLSIILFLFLTSNRNIHGLRRPPCHQNRALGVFGFFGGDCLTGLMTSAELRLGQSCNVTRRFTFALPHSRPRHQKSFDLIFSHLSPFQKNLFYFIPISLIFRPLLLPAIIDMIVLLPFFSVSVFPDLFGEEGLFQCKK</sequence>
<dbReference type="Proteomes" id="UP000249526">
    <property type="component" value="Unassembled WGS sequence"/>
</dbReference>
<accession>A0A8G1R7K7</accession>
<evidence type="ECO:0000256" key="1">
    <source>
        <dbReference type="SAM" id="Phobius"/>
    </source>
</evidence>
<gene>
    <name evidence="2" type="ORF">BO85DRAFT_185268</name>
</gene>
<evidence type="ECO:0000313" key="2">
    <source>
        <dbReference type="EMBL" id="RAH61033.1"/>
    </source>
</evidence>
<keyword evidence="3" id="KW-1185">Reference proteome</keyword>
<reference evidence="2 3" key="1">
    <citation type="submission" date="2018-02" db="EMBL/GenBank/DDBJ databases">
        <title>The genomes of Aspergillus section Nigri reveals drivers in fungal speciation.</title>
        <authorList>
            <consortium name="DOE Joint Genome Institute"/>
            <person name="Vesth T.C."/>
            <person name="Nybo J."/>
            <person name="Theobald S."/>
            <person name="Brandl J."/>
            <person name="Frisvad J.C."/>
            <person name="Nielsen K.F."/>
            <person name="Lyhne E.K."/>
            <person name="Kogle M.E."/>
            <person name="Kuo A."/>
            <person name="Riley R."/>
            <person name="Clum A."/>
            <person name="Nolan M."/>
            <person name="Lipzen A."/>
            <person name="Salamov A."/>
            <person name="Henrissat B."/>
            <person name="Wiebenga A."/>
            <person name="De vries R.P."/>
            <person name="Grigoriev I.V."/>
            <person name="Mortensen U.H."/>
            <person name="Andersen M.R."/>
            <person name="Baker S.E."/>
        </authorList>
    </citation>
    <scope>NUCLEOTIDE SEQUENCE [LARGE SCALE GENOMIC DNA]</scope>
    <source>
        <strain evidence="2 3">CBS 112811</strain>
    </source>
</reference>